<organism evidence="1">
    <name type="scientific">Brevibacillus laterosporus</name>
    <name type="common">Bacillus laterosporus</name>
    <dbReference type="NCBI Taxonomy" id="1465"/>
    <lineage>
        <taxon>Bacteria</taxon>
        <taxon>Bacillati</taxon>
        <taxon>Bacillota</taxon>
        <taxon>Bacilli</taxon>
        <taxon>Bacillales</taxon>
        <taxon>Paenibacillaceae</taxon>
        <taxon>Brevibacillus</taxon>
    </lineage>
</organism>
<dbReference type="Gene3D" id="1.10.30.50">
    <property type="match status" value="1"/>
</dbReference>
<accession>A0A0F6XYV0</accession>
<reference evidence="1" key="1">
    <citation type="submission" date="2015-03" db="EMBL/GenBank/DDBJ databases">
        <title>MIGS Cultured Bacterial/Archaeal sample from Brevibacillus laterosporus.</title>
        <authorList>
            <person name="Zeng D."/>
            <person name="Zhu L."/>
            <person name="Dong G."/>
            <person name="Ye W."/>
            <person name="Ren D."/>
            <person name="Wu L."/>
            <person name="Xu J."/>
            <person name="Li G."/>
            <person name="Guo L."/>
        </authorList>
    </citation>
    <scope>NUCLEOTIDE SEQUENCE</scope>
    <source>
        <strain evidence="1">B9</strain>
    </source>
</reference>
<protein>
    <recommendedName>
        <fullName evidence="2">HNH endonuclease</fullName>
    </recommendedName>
</protein>
<proteinExistence type="predicted"/>
<sequence length="116" mass="12871">MGMFDEVRAVPKLGNKRRTKKRVDQGRITPQVYAEVVARDNGQCVLCGSNQWLEAHHIIFRSAGGTGEAYNVALACGPVTQTGTCHWKAHSTKSGRKAFEEYQQKVLIPYYWGGAS</sequence>
<dbReference type="AlphaFoldDB" id="A0A0F6XYV0"/>
<gene>
    <name evidence="1" type="ORF">EX87_02440</name>
</gene>
<dbReference type="EMBL" id="CP011074">
    <property type="protein sequence ID" value="AKF92661.1"/>
    <property type="molecule type" value="Genomic_DNA"/>
</dbReference>
<dbReference type="InterPro" id="IPR003615">
    <property type="entry name" value="HNH_nuc"/>
</dbReference>
<name>A0A0F6XYV0_BRELA</name>
<dbReference type="RefSeq" id="WP_031411280.1">
    <property type="nucleotide sequence ID" value="NZ_CP011074.1"/>
</dbReference>
<evidence type="ECO:0000313" key="1">
    <source>
        <dbReference type="EMBL" id="AKF92661.1"/>
    </source>
</evidence>
<evidence type="ECO:0008006" key="2">
    <source>
        <dbReference type="Google" id="ProtNLM"/>
    </source>
</evidence>
<dbReference type="CDD" id="cd00085">
    <property type="entry name" value="HNHc"/>
    <property type="match status" value="1"/>
</dbReference>